<keyword evidence="1" id="KW-0472">Membrane</keyword>
<dbReference type="RefSeq" id="WP_092891354.1">
    <property type="nucleotide sequence ID" value="NZ_CP061498.1"/>
</dbReference>
<keyword evidence="3" id="KW-1185">Reference proteome</keyword>
<dbReference type="Proteomes" id="UP000198539">
    <property type="component" value="Unassembled WGS sequence"/>
</dbReference>
<protein>
    <recommendedName>
        <fullName evidence="4">DoxX-like family protein</fullName>
    </recommendedName>
</protein>
<evidence type="ECO:0008006" key="4">
    <source>
        <dbReference type="Google" id="ProtNLM"/>
    </source>
</evidence>
<gene>
    <name evidence="2" type="ORF">SAMN04488238_109151</name>
</gene>
<feature type="transmembrane region" description="Helical" evidence="1">
    <location>
        <begin position="83"/>
        <end position="103"/>
    </location>
</feature>
<evidence type="ECO:0000313" key="3">
    <source>
        <dbReference type="Proteomes" id="UP000198539"/>
    </source>
</evidence>
<feature type="transmembrane region" description="Helical" evidence="1">
    <location>
        <begin position="12"/>
        <end position="33"/>
    </location>
</feature>
<name>A0A1H3CG67_9RHOB</name>
<feature type="transmembrane region" description="Helical" evidence="1">
    <location>
        <begin position="53"/>
        <end position="76"/>
    </location>
</feature>
<accession>A0A1H3CG67</accession>
<feature type="transmembrane region" description="Helical" evidence="1">
    <location>
        <begin position="115"/>
        <end position="133"/>
    </location>
</feature>
<dbReference type="EMBL" id="FNOM01000009">
    <property type="protein sequence ID" value="SDX53076.1"/>
    <property type="molecule type" value="Genomic_DNA"/>
</dbReference>
<sequence>MTPRTRPAHLPLTALLAILWFGLWAVEYVLVRYDHMGTLAGLPEGWGLWFDALPVWTGAVLAVGIWGGLLGAIMMLARDRGAVLILAFAFLAMLVVAVWSVLSPAGPRPLPGFDPWLVLVAQVVVPALFWFYARSMKQAGALA</sequence>
<evidence type="ECO:0000313" key="2">
    <source>
        <dbReference type="EMBL" id="SDX53076.1"/>
    </source>
</evidence>
<proteinExistence type="predicted"/>
<organism evidence="2 3">
    <name type="scientific">Roseicitreum antarcticum</name>
    <dbReference type="NCBI Taxonomy" id="564137"/>
    <lineage>
        <taxon>Bacteria</taxon>
        <taxon>Pseudomonadati</taxon>
        <taxon>Pseudomonadota</taxon>
        <taxon>Alphaproteobacteria</taxon>
        <taxon>Rhodobacterales</taxon>
        <taxon>Paracoccaceae</taxon>
        <taxon>Roseicitreum</taxon>
    </lineage>
</organism>
<keyword evidence="1" id="KW-1133">Transmembrane helix</keyword>
<evidence type="ECO:0000256" key="1">
    <source>
        <dbReference type="SAM" id="Phobius"/>
    </source>
</evidence>
<keyword evidence="1" id="KW-0812">Transmembrane</keyword>
<dbReference type="OrthoDB" id="5801787at2"/>
<reference evidence="2 3" key="1">
    <citation type="submission" date="2016-10" db="EMBL/GenBank/DDBJ databases">
        <authorList>
            <person name="de Groot N.N."/>
        </authorList>
    </citation>
    <scope>NUCLEOTIDE SEQUENCE [LARGE SCALE GENOMIC DNA]</scope>
    <source>
        <strain evidence="2 3">CGMCC 1.8894</strain>
    </source>
</reference>
<dbReference type="STRING" id="564137.SAMN04488238_109151"/>
<dbReference type="AlphaFoldDB" id="A0A1H3CG67"/>